<dbReference type="OrthoDB" id="10254377at2759"/>
<dbReference type="Proteomes" id="UP000266188">
    <property type="component" value="Unassembled WGS sequence"/>
</dbReference>
<feature type="compositionally biased region" description="Basic and acidic residues" evidence="3">
    <location>
        <begin position="1025"/>
        <end position="1044"/>
    </location>
</feature>
<feature type="region of interest" description="Disordered" evidence="3">
    <location>
        <begin position="1220"/>
        <end position="1261"/>
    </location>
</feature>
<feature type="region of interest" description="Disordered" evidence="3">
    <location>
        <begin position="893"/>
        <end position="961"/>
    </location>
</feature>
<feature type="region of interest" description="Disordered" evidence="3">
    <location>
        <begin position="1"/>
        <end position="21"/>
    </location>
</feature>
<feature type="compositionally biased region" description="Polar residues" evidence="3">
    <location>
        <begin position="138"/>
        <end position="154"/>
    </location>
</feature>
<feature type="region of interest" description="Disordered" evidence="3">
    <location>
        <begin position="703"/>
        <end position="735"/>
    </location>
</feature>
<dbReference type="Gene3D" id="1.10.840.10">
    <property type="entry name" value="Ras guanine-nucleotide exchange factors catalytic domain"/>
    <property type="match status" value="1"/>
</dbReference>
<dbReference type="InterPro" id="IPR008937">
    <property type="entry name" value="Ras-like_GEF"/>
</dbReference>
<gene>
    <name evidence="6" type="ORF">PHISCL_06480</name>
</gene>
<feature type="compositionally biased region" description="Polar residues" evidence="3">
    <location>
        <begin position="1248"/>
        <end position="1261"/>
    </location>
</feature>
<dbReference type="GO" id="GO:0005886">
    <property type="term" value="C:plasma membrane"/>
    <property type="evidence" value="ECO:0007669"/>
    <property type="project" value="TreeGrafter"/>
</dbReference>
<dbReference type="PROSITE" id="PS50212">
    <property type="entry name" value="RASGEF_NTER"/>
    <property type="match status" value="1"/>
</dbReference>
<feature type="compositionally biased region" description="Polar residues" evidence="3">
    <location>
        <begin position="716"/>
        <end position="735"/>
    </location>
</feature>
<dbReference type="GO" id="GO:0007265">
    <property type="term" value="P:Ras protein signal transduction"/>
    <property type="evidence" value="ECO:0007669"/>
    <property type="project" value="TreeGrafter"/>
</dbReference>
<name>A0A3A2ZE11_9EURO</name>
<evidence type="ECO:0000259" key="5">
    <source>
        <dbReference type="PROSITE" id="PS50212"/>
    </source>
</evidence>
<dbReference type="STRING" id="2070753.A0A3A2ZE11"/>
<protein>
    <submittedName>
        <fullName evidence="6">Guanine nucleotide exchange factor</fullName>
    </submittedName>
</protein>
<feature type="compositionally biased region" description="Basic and acidic residues" evidence="3">
    <location>
        <begin position="229"/>
        <end position="240"/>
    </location>
</feature>
<comment type="caution">
    <text evidence="6">The sequence shown here is derived from an EMBL/GenBank/DDBJ whole genome shotgun (WGS) entry which is preliminary data.</text>
</comment>
<feature type="region of interest" description="Disordered" evidence="3">
    <location>
        <begin position="991"/>
        <end position="1095"/>
    </location>
</feature>
<feature type="region of interest" description="Disordered" evidence="3">
    <location>
        <begin position="604"/>
        <end position="678"/>
    </location>
</feature>
<feature type="compositionally biased region" description="Polar residues" evidence="3">
    <location>
        <begin position="667"/>
        <end position="678"/>
    </location>
</feature>
<dbReference type="Pfam" id="PF00618">
    <property type="entry name" value="RasGEF_N"/>
    <property type="match status" value="1"/>
</dbReference>
<feature type="domain" description="Ras-GEF" evidence="4">
    <location>
        <begin position="1426"/>
        <end position="1669"/>
    </location>
</feature>
<evidence type="ECO:0000256" key="2">
    <source>
        <dbReference type="PROSITE-ProRule" id="PRU00168"/>
    </source>
</evidence>
<feature type="region of interest" description="Disordered" evidence="3">
    <location>
        <begin position="747"/>
        <end position="770"/>
    </location>
</feature>
<dbReference type="SMART" id="SM00147">
    <property type="entry name" value="RasGEF"/>
    <property type="match status" value="1"/>
</dbReference>
<dbReference type="CDD" id="cd06224">
    <property type="entry name" value="REM"/>
    <property type="match status" value="1"/>
</dbReference>
<dbReference type="Pfam" id="PF00617">
    <property type="entry name" value="RasGEF"/>
    <property type="match status" value="1"/>
</dbReference>
<feature type="compositionally biased region" description="Polar residues" evidence="3">
    <location>
        <begin position="579"/>
        <end position="589"/>
    </location>
</feature>
<feature type="region of interest" description="Disordered" evidence="3">
    <location>
        <begin position="132"/>
        <end position="253"/>
    </location>
</feature>
<dbReference type="Gene3D" id="1.20.870.10">
    <property type="entry name" value="Son of sevenless (SoS) protein Chain: S domain 1"/>
    <property type="match status" value="1"/>
</dbReference>
<dbReference type="InterPro" id="IPR000651">
    <property type="entry name" value="Ras-like_Gua-exchang_fac_N"/>
</dbReference>
<feature type="compositionally biased region" description="Basic and acidic residues" evidence="3">
    <location>
        <begin position="1150"/>
        <end position="1159"/>
    </location>
</feature>
<dbReference type="SUPFAM" id="SSF48366">
    <property type="entry name" value="Ras GEF"/>
    <property type="match status" value="1"/>
</dbReference>
<feature type="compositionally biased region" description="Basic residues" evidence="3">
    <location>
        <begin position="198"/>
        <end position="207"/>
    </location>
</feature>
<feature type="compositionally biased region" description="Basic residues" evidence="3">
    <location>
        <begin position="636"/>
        <end position="649"/>
    </location>
</feature>
<dbReference type="SMART" id="SM00229">
    <property type="entry name" value="RasGEFN"/>
    <property type="match status" value="1"/>
</dbReference>
<keyword evidence="1 2" id="KW-0344">Guanine-nucleotide releasing factor</keyword>
<feature type="compositionally biased region" description="Basic and acidic residues" evidence="3">
    <location>
        <begin position="1001"/>
        <end position="1013"/>
    </location>
</feature>
<dbReference type="PROSITE" id="PS50009">
    <property type="entry name" value="RASGEF_CAT"/>
    <property type="match status" value="1"/>
</dbReference>
<organism evidence="6 7">
    <name type="scientific">Aspergillus sclerotialis</name>
    <dbReference type="NCBI Taxonomy" id="2070753"/>
    <lineage>
        <taxon>Eukaryota</taxon>
        <taxon>Fungi</taxon>
        <taxon>Dikarya</taxon>
        <taxon>Ascomycota</taxon>
        <taxon>Pezizomycotina</taxon>
        <taxon>Eurotiomycetes</taxon>
        <taxon>Eurotiomycetidae</taxon>
        <taxon>Eurotiales</taxon>
        <taxon>Aspergillaceae</taxon>
        <taxon>Aspergillus</taxon>
        <taxon>Aspergillus subgen. Polypaecilum</taxon>
    </lineage>
</organism>
<evidence type="ECO:0000313" key="7">
    <source>
        <dbReference type="Proteomes" id="UP000266188"/>
    </source>
</evidence>
<evidence type="ECO:0000256" key="1">
    <source>
        <dbReference type="ARBA" id="ARBA00022658"/>
    </source>
</evidence>
<feature type="region of interest" description="Disordered" evidence="3">
    <location>
        <begin position="563"/>
        <end position="589"/>
    </location>
</feature>
<sequence>MDSTQSILGDLPVKSDDPDLDPIAIEYERNASGNSTHYATSNLRRANTVAQGGNTGNRIESKAARDRFATSLLRAKDSHEMLRQTPLKRSRTHQSPGGLVAGAREPKHFTVGNVGQNGKIFLRPVRNLSPKALLRPPFSSSSNQSTLERSQQPVHAQFETDPSRWSSSQFSELRPGFIPEGTRDDGDSVNAEPARLGLPHHHRHRPHSFSTISERQSVTNPTAPGEFRIVIDRSDDRPKSADGSSNPALEVPIPHYRLGTPQFNAEGSAAIHSSIYTRTSFSDNLRASSFLRDNRDIPHPNFYISGSLEPGRPSFAASMFSGAAAIDLSKGSAATENSIVYELKEPVEPAIFETLGSDMDCQSVVRYIPGTKDISAATPARIVAEISSESFMDYELVSDFFLTFRSYLSTNSLLDLLLARLQWAINRLQDDGRIIRIRTFAALRHWILNYFVDDFVADYDLRWRFCETINSLFDDVKAREGGGMSDLKILIDLKRCWQGKCSLYWTSMDLVSAYHSPHTAIHPGGVSVECPDYNVKRSQNFAQVGFSPSASQDAPVANISHHDRNDSAATAKTAPVSPPSDQSVQHTSCSLPFPLKSAKHISMPFPYPNAPRRVPLKPTNPEPPPQERKPVSPIITKHHQIHGHAHKRSGSFSDSVRDDRAPIFLSPDQQGNFPPQEMLDTSSLIRGYLYPPAESCMTMMAPPSPPSSSAITTSTFDHQNTSDGTTKPGSANSGVKTFIGSIRRALHSRNGTQSVSRAPGLSGPSLRGKTSAVPTNVAFGSDSYRDRKLAALSRKPLRIDVLCDRVLEQYREATGHGNENTPVPATTPRLQEDAEAGTAVDTATGHLGVPEQTRANSQATAGSESIVIVDDTGLDIPMMSGAAGEQIVSLDQPPSFLNMEDPSSIPETGSLRVPSQKSSREADEYSLPIFYDGASSRPRRPSSAVDTLDSHARRSSLSGNRSVALRMRRPLSFGLRKYASFQSGISRYRASMGSESMPSRADLKSSHLNDEKPAGPAGPVLRRRPGGDLRKMRNGGRLETHDDPGAFLSDQSYRSSMPESVVSGSETRQSRPETSLIPPNPRLSDMRPHSPHNSRRSFEAAIAQFAQIPDDDDGGIESTLLKLEGKWQGPSPDSDDNVIQPKEQPYDVSESNRQREEQKWRHHHQHIVGQSSAVSERRHQPLLDASFAYSQVRGRLAPPRPYSDSIAESEESYNSIPLLERGLSDESMKKPQLSRVVSTPAAGHSKLSEISSRGTSDLESSHLSFDVVKETESLRGIPRGSTLPVSAPRASTQMADRLSGLSSDMSVDVIDRHEAMEEHQSLTSLDESSFGIPSHPLAHPPSPPITVQNHRSLVSCATPQNLVMPQVQPLTPDPSPRNKQERAHIRSIDMQDISNDVLSRSETGRRNQGLQTDPDVDHVPFVLSCESKVLAEQMTLVEMAALSEVDWRDLVEMRLSTSSPSTLSWVEFLFEEKRRGIDLVVGRFNLMAKWVLSEIVLTQDMHDRARTITKFIHTAAHSKKINNYATMVQIIIALSSTDCTKLERTWALVPQEERYLFKDMESLIQPVRNFHDLRVEMETAKSQEGCIPFVGLYVHDLTYNAQKPAQILNWEGEPLVNFERYRTTARIVKNLLRLIDSSTRYNIEPVQGIIERCLWIASLSEEQIQARSKQLH</sequence>
<evidence type="ECO:0000313" key="6">
    <source>
        <dbReference type="EMBL" id="RJE21176.1"/>
    </source>
</evidence>
<feature type="domain" description="N-terminal Ras-GEF" evidence="5">
    <location>
        <begin position="370"/>
        <end position="498"/>
    </location>
</feature>
<dbReference type="PANTHER" id="PTHR23113">
    <property type="entry name" value="GUANINE NUCLEOTIDE EXCHANGE FACTOR"/>
    <property type="match status" value="1"/>
</dbReference>
<feature type="compositionally biased region" description="Low complexity" evidence="3">
    <location>
        <begin position="703"/>
        <end position="715"/>
    </location>
</feature>
<dbReference type="InterPro" id="IPR001895">
    <property type="entry name" value="RASGEF_cat_dom"/>
</dbReference>
<dbReference type="PANTHER" id="PTHR23113:SF363">
    <property type="entry name" value="PROTEIN SON OF SEVENLESS"/>
    <property type="match status" value="1"/>
</dbReference>
<dbReference type="GO" id="GO:0005085">
    <property type="term" value="F:guanyl-nucleotide exchange factor activity"/>
    <property type="evidence" value="ECO:0007669"/>
    <property type="project" value="UniProtKB-KW"/>
</dbReference>
<evidence type="ECO:0000256" key="3">
    <source>
        <dbReference type="SAM" id="MobiDB-lite"/>
    </source>
</evidence>
<dbReference type="InterPro" id="IPR023578">
    <property type="entry name" value="Ras_GEF_dom_sf"/>
</dbReference>
<proteinExistence type="predicted"/>
<dbReference type="EMBL" id="MVGC01000246">
    <property type="protein sequence ID" value="RJE21176.1"/>
    <property type="molecule type" value="Genomic_DNA"/>
</dbReference>
<evidence type="ECO:0000259" key="4">
    <source>
        <dbReference type="PROSITE" id="PS50009"/>
    </source>
</evidence>
<feature type="compositionally biased region" description="Polar residues" evidence="3">
    <location>
        <begin position="1049"/>
        <end position="1067"/>
    </location>
</feature>
<feature type="region of interest" description="Disordered" evidence="3">
    <location>
        <begin position="1125"/>
        <end position="1177"/>
    </location>
</feature>
<dbReference type="InterPro" id="IPR036964">
    <property type="entry name" value="RASGEF_cat_dom_sf"/>
</dbReference>
<accession>A0A3A2ZE11</accession>
<feature type="compositionally biased region" description="Polar residues" evidence="3">
    <location>
        <begin position="208"/>
        <end position="222"/>
    </location>
</feature>
<keyword evidence="7" id="KW-1185">Reference proteome</keyword>
<reference evidence="7" key="1">
    <citation type="submission" date="2017-02" db="EMBL/GenBank/DDBJ databases">
        <authorList>
            <person name="Tafer H."/>
            <person name="Lopandic K."/>
        </authorList>
    </citation>
    <scope>NUCLEOTIDE SEQUENCE [LARGE SCALE GENOMIC DNA]</scope>
    <source>
        <strain evidence="7">CBS 366.77</strain>
    </source>
</reference>